<dbReference type="RefSeq" id="WP_328374648.1">
    <property type="nucleotide sequence ID" value="NZ_CP107936.1"/>
</dbReference>
<reference evidence="3 4" key="1">
    <citation type="submission" date="2022-10" db="EMBL/GenBank/DDBJ databases">
        <title>The complete genomes of actinobacterial strains from the NBC collection.</title>
        <authorList>
            <person name="Joergensen T.S."/>
            <person name="Alvarez Arevalo M."/>
            <person name="Sterndorff E.B."/>
            <person name="Faurdal D."/>
            <person name="Vuksanovic O."/>
            <person name="Mourched A.-S."/>
            <person name="Charusanti P."/>
            <person name="Shaw S."/>
            <person name="Blin K."/>
            <person name="Weber T."/>
        </authorList>
    </citation>
    <scope>NUCLEOTIDE SEQUENCE [LARGE SCALE GENOMIC DNA]</scope>
    <source>
        <strain evidence="3 4">NBC_00396</strain>
    </source>
</reference>
<protein>
    <submittedName>
        <fullName evidence="3">DUF397 domain-containing protein</fullName>
    </submittedName>
</protein>
<accession>A0ABZ1PKN5</accession>
<organism evidence="3 4">
    <name type="scientific">Micromonospora zamorensis</name>
    <dbReference type="NCBI Taxonomy" id="709883"/>
    <lineage>
        <taxon>Bacteria</taxon>
        <taxon>Bacillati</taxon>
        <taxon>Actinomycetota</taxon>
        <taxon>Actinomycetes</taxon>
        <taxon>Micromonosporales</taxon>
        <taxon>Micromonosporaceae</taxon>
        <taxon>Micromonospora</taxon>
    </lineage>
</organism>
<feature type="region of interest" description="Disordered" evidence="1">
    <location>
        <begin position="1"/>
        <end position="22"/>
    </location>
</feature>
<evidence type="ECO:0000313" key="4">
    <source>
        <dbReference type="Proteomes" id="UP001346877"/>
    </source>
</evidence>
<sequence>MDMTGARWRKSTKSGGNGGNCVEVADNLPGVVLVRDTKDRDGATLAFSPQSWRGFVTMARDAD</sequence>
<dbReference type="Pfam" id="PF04149">
    <property type="entry name" value="DUF397"/>
    <property type="match status" value="1"/>
</dbReference>
<dbReference type="InterPro" id="IPR007278">
    <property type="entry name" value="DUF397"/>
</dbReference>
<proteinExistence type="predicted"/>
<name>A0ABZ1PKN5_9ACTN</name>
<dbReference type="Proteomes" id="UP001346877">
    <property type="component" value="Chromosome"/>
</dbReference>
<gene>
    <name evidence="3" type="ORF">OG375_10375</name>
</gene>
<evidence type="ECO:0000313" key="3">
    <source>
        <dbReference type="EMBL" id="WUI84688.1"/>
    </source>
</evidence>
<keyword evidence="4" id="KW-1185">Reference proteome</keyword>
<evidence type="ECO:0000259" key="2">
    <source>
        <dbReference type="Pfam" id="PF04149"/>
    </source>
</evidence>
<dbReference type="EMBL" id="CP107941">
    <property type="protein sequence ID" value="WUI84688.1"/>
    <property type="molecule type" value="Genomic_DNA"/>
</dbReference>
<evidence type="ECO:0000256" key="1">
    <source>
        <dbReference type="SAM" id="MobiDB-lite"/>
    </source>
</evidence>
<feature type="domain" description="DUF397" evidence="2">
    <location>
        <begin position="6"/>
        <end position="60"/>
    </location>
</feature>